<proteinExistence type="predicted"/>
<dbReference type="Proteomes" id="UP001521785">
    <property type="component" value="Unassembled WGS sequence"/>
</dbReference>
<sequence>MSIFAVDSEFWNPVKPFAAIPTQVGVVPAQEPDSMTFTANWDYGLTAGEMFTAMQDAFPSAKQGHLDFLRRHLHRIYNTYSNLPLLTGAEMKKRLKKDMGMRKGSLVLTWGPSKADKDAIAKIWLKDDNMLSKRGHGPRVQGKVQYDQLRPVSLYHDEYTMFRTAGYLQVHLSMDSRRILRLPLCWD</sequence>
<evidence type="ECO:0000313" key="2">
    <source>
        <dbReference type="Proteomes" id="UP001521785"/>
    </source>
</evidence>
<gene>
    <name evidence="1" type="ORF">SLS60_009339</name>
</gene>
<comment type="caution">
    <text evidence="1">The sequence shown here is derived from an EMBL/GenBank/DDBJ whole genome shotgun (WGS) entry which is preliminary data.</text>
</comment>
<reference evidence="1 2" key="1">
    <citation type="submission" date="2024-02" db="EMBL/GenBank/DDBJ databases">
        <title>De novo assembly and annotation of 12 fungi associated with fruit tree decline syndrome in Ontario, Canada.</title>
        <authorList>
            <person name="Sulman M."/>
            <person name="Ellouze W."/>
            <person name="Ilyukhin E."/>
        </authorList>
    </citation>
    <scope>NUCLEOTIDE SEQUENCE [LARGE SCALE GENOMIC DNA]</scope>
    <source>
        <strain evidence="1 2">M42-189</strain>
    </source>
</reference>
<accession>A0ABR3QU18</accession>
<keyword evidence="2" id="KW-1185">Reference proteome</keyword>
<name>A0ABR3QU18_9PLEO</name>
<protein>
    <submittedName>
        <fullName evidence="1">Uncharacterized protein</fullName>
    </submittedName>
</protein>
<dbReference type="EMBL" id="JAKJXO020000015">
    <property type="protein sequence ID" value="KAL1595650.1"/>
    <property type="molecule type" value="Genomic_DNA"/>
</dbReference>
<organism evidence="1 2">
    <name type="scientific">Paraconiothyrium brasiliense</name>
    <dbReference type="NCBI Taxonomy" id="300254"/>
    <lineage>
        <taxon>Eukaryota</taxon>
        <taxon>Fungi</taxon>
        <taxon>Dikarya</taxon>
        <taxon>Ascomycota</taxon>
        <taxon>Pezizomycotina</taxon>
        <taxon>Dothideomycetes</taxon>
        <taxon>Pleosporomycetidae</taxon>
        <taxon>Pleosporales</taxon>
        <taxon>Massarineae</taxon>
        <taxon>Didymosphaeriaceae</taxon>
        <taxon>Paraconiothyrium</taxon>
    </lineage>
</organism>
<evidence type="ECO:0000313" key="1">
    <source>
        <dbReference type="EMBL" id="KAL1595650.1"/>
    </source>
</evidence>